<keyword evidence="4" id="KW-1185">Reference proteome</keyword>
<dbReference type="EMBL" id="UGOB01000001">
    <property type="protein sequence ID" value="STX45476.1"/>
    <property type="molecule type" value="Genomic_DNA"/>
</dbReference>
<name>A0A378JDP2_9GAMM</name>
<gene>
    <name evidence="2" type="ORF">Lgra_2506</name>
    <name evidence="3" type="ORF">NCTC12388_02214</name>
</gene>
<dbReference type="OrthoDB" id="5639182at2"/>
<organism evidence="3 5">
    <name type="scientific">Legionella gratiana</name>
    <dbReference type="NCBI Taxonomy" id="45066"/>
    <lineage>
        <taxon>Bacteria</taxon>
        <taxon>Pseudomonadati</taxon>
        <taxon>Pseudomonadota</taxon>
        <taxon>Gammaproteobacteria</taxon>
        <taxon>Legionellales</taxon>
        <taxon>Legionellaceae</taxon>
        <taxon>Legionella</taxon>
    </lineage>
</organism>
<dbReference type="PROSITE" id="PS51257">
    <property type="entry name" value="PROKAR_LIPOPROTEIN"/>
    <property type="match status" value="1"/>
</dbReference>
<dbReference type="RefSeq" id="WP_058499616.1">
    <property type="nucleotide sequence ID" value="NZ_CAAAHW010000015.1"/>
</dbReference>
<reference evidence="3 5" key="2">
    <citation type="submission" date="2018-06" db="EMBL/GenBank/DDBJ databases">
        <authorList>
            <consortium name="Pathogen Informatics"/>
            <person name="Doyle S."/>
        </authorList>
    </citation>
    <scope>NUCLEOTIDE SEQUENCE [LARGE SCALE GENOMIC DNA]</scope>
    <source>
        <strain evidence="3 5">NCTC12388</strain>
    </source>
</reference>
<sequence length="112" mass="12166">MIRTIFAGLLFLFSAVTFAAACGKALPIDHPDFCSSFKKTATCYCTSKGLPLPICQNMQALYKQMTSIYGSLEAACSRQVETTPADCVANWTCYKSGPNDKAKNCAKVCEPF</sequence>
<proteinExistence type="predicted"/>
<feature type="chain" id="PRO_5016829374" evidence="1">
    <location>
        <begin position="20"/>
        <end position="112"/>
    </location>
</feature>
<evidence type="ECO:0000313" key="4">
    <source>
        <dbReference type="Proteomes" id="UP000054691"/>
    </source>
</evidence>
<dbReference type="EMBL" id="LNYE01000023">
    <property type="protein sequence ID" value="KTD09271.1"/>
    <property type="molecule type" value="Genomic_DNA"/>
</dbReference>
<evidence type="ECO:0000313" key="2">
    <source>
        <dbReference type="EMBL" id="KTD09271.1"/>
    </source>
</evidence>
<dbReference type="Proteomes" id="UP000254476">
    <property type="component" value="Unassembled WGS sequence"/>
</dbReference>
<feature type="signal peptide" evidence="1">
    <location>
        <begin position="1"/>
        <end position="19"/>
    </location>
</feature>
<evidence type="ECO:0000313" key="5">
    <source>
        <dbReference type="Proteomes" id="UP000254476"/>
    </source>
</evidence>
<dbReference type="STRING" id="45066.Lgra_2506"/>
<dbReference type="AlphaFoldDB" id="A0A378JDP2"/>
<dbReference type="Proteomes" id="UP000054691">
    <property type="component" value="Unassembled WGS sequence"/>
</dbReference>
<reference evidence="2 4" key="1">
    <citation type="submission" date="2015-11" db="EMBL/GenBank/DDBJ databases">
        <title>Genomic analysis of 38 Legionella species identifies large and diverse effector repertoires.</title>
        <authorList>
            <person name="Burstein D."/>
            <person name="Amaro F."/>
            <person name="Zusman T."/>
            <person name="Lifshitz Z."/>
            <person name="Cohen O."/>
            <person name="Gilbert J.A."/>
            <person name="Pupko T."/>
            <person name="Shuman H.A."/>
            <person name="Segal G."/>
        </authorList>
    </citation>
    <scope>NUCLEOTIDE SEQUENCE [LARGE SCALE GENOMIC DNA]</scope>
    <source>
        <strain evidence="2 4">Lyon 8420412</strain>
    </source>
</reference>
<evidence type="ECO:0000313" key="3">
    <source>
        <dbReference type="EMBL" id="STX45476.1"/>
    </source>
</evidence>
<keyword evidence="1" id="KW-0732">Signal</keyword>
<protein>
    <submittedName>
        <fullName evidence="3">Uncharacterized protein</fullName>
    </submittedName>
</protein>
<evidence type="ECO:0000256" key="1">
    <source>
        <dbReference type="SAM" id="SignalP"/>
    </source>
</evidence>
<accession>A0A378JDP2</accession>